<reference evidence="2" key="1">
    <citation type="submission" date="2022-08" db="EMBL/GenBank/DDBJ databases">
        <authorList>
            <consortium name="DOE Joint Genome Institute"/>
            <person name="Min B."/>
            <person name="Riley R."/>
            <person name="Sierra-Patev S."/>
            <person name="Naranjo-Ortiz M."/>
            <person name="Looney B."/>
            <person name="Konkel Z."/>
            <person name="Slot J.C."/>
            <person name="Sakamoto Y."/>
            <person name="Steenwyk J.L."/>
            <person name="Rokas A."/>
            <person name="Carro J."/>
            <person name="Camarero S."/>
            <person name="Ferreira P."/>
            <person name="Molpeceres G."/>
            <person name="Ruiz-Duenas F.J."/>
            <person name="Serrano A."/>
            <person name="Henrissat B."/>
            <person name="Drula E."/>
            <person name="Hughes K.W."/>
            <person name="Mata J.L."/>
            <person name="Ishikawa N.K."/>
            <person name="Vargas-Isla R."/>
            <person name="Ushijima S."/>
            <person name="Smith C.A."/>
            <person name="Ahrendt S."/>
            <person name="Andreopoulos W."/>
            <person name="He G."/>
            <person name="Labutti K."/>
            <person name="Lipzen A."/>
            <person name="Ng V."/>
            <person name="Sandor L."/>
            <person name="Barry K."/>
            <person name="Martinez A.T."/>
            <person name="Xiao Y."/>
            <person name="Gibbons J.G."/>
            <person name="Terashima K."/>
            <person name="Hibbett D.S."/>
            <person name="Grigoriev I.V."/>
        </authorList>
    </citation>
    <scope>NUCLEOTIDE SEQUENCE</scope>
    <source>
        <strain evidence="2">TFB9207</strain>
    </source>
</reference>
<dbReference type="EMBL" id="MU806489">
    <property type="protein sequence ID" value="KAJ3834752.1"/>
    <property type="molecule type" value="Genomic_DNA"/>
</dbReference>
<comment type="caution">
    <text evidence="2">The sequence shown here is derived from an EMBL/GenBank/DDBJ whole genome shotgun (WGS) entry which is preliminary data.</text>
</comment>
<keyword evidence="1" id="KW-1133">Transmembrane helix</keyword>
<evidence type="ECO:0000256" key="1">
    <source>
        <dbReference type="SAM" id="Phobius"/>
    </source>
</evidence>
<dbReference type="AlphaFoldDB" id="A0AA38UE70"/>
<organism evidence="2 3">
    <name type="scientific">Lentinula raphanica</name>
    <dbReference type="NCBI Taxonomy" id="153919"/>
    <lineage>
        <taxon>Eukaryota</taxon>
        <taxon>Fungi</taxon>
        <taxon>Dikarya</taxon>
        <taxon>Basidiomycota</taxon>
        <taxon>Agaricomycotina</taxon>
        <taxon>Agaricomycetes</taxon>
        <taxon>Agaricomycetidae</taxon>
        <taxon>Agaricales</taxon>
        <taxon>Marasmiineae</taxon>
        <taxon>Omphalotaceae</taxon>
        <taxon>Lentinula</taxon>
    </lineage>
</organism>
<keyword evidence="1" id="KW-0472">Membrane</keyword>
<dbReference type="PROSITE" id="PS51257">
    <property type="entry name" value="PROKAR_LIPOPROTEIN"/>
    <property type="match status" value="1"/>
</dbReference>
<dbReference type="Proteomes" id="UP001163846">
    <property type="component" value="Unassembled WGS sequence"/>
</dbReference>
<evidence type="ECO:0000313" key="3">
    <source>
        <dbReference type="Proteomes" id="UP001163846"/>
    </source>
</evidence>
<feature type="transmembrane region" description="Helical" evidence="1">
    <location>
        <begin position="32"/>
        <end position="52"/>
    </location>
</feature>
<sequence length="68" mass="7852">MRMRAPLIWISATVGCDLFFSLPAYTPRDLNAIPRMLTIILLLLKFFEPSFLCGNREEMDSFGGRNRQ</sequence>
<gene>
    <name evidence="2" type="ORF">F5878DRAFT_629769</name>
</gene>
<keyword evidence="3" id="KW-1185">Reference proteome</keyword>
<keyword evidence="1" id="KW-0812">Transmembrane</keyword>
<evidence type="ECO:0000313" key="2">
    <source>
        <dbReference type="EMBL" id="KAJ3834752.1"/>
    </source>
</evidence>
<feature type="transmembrane region" description="Helical" evidence="1">
    <location>
        <begin position="7"/>
        <end position="26"/>
    </location>
</feature>
<protein>
    <submittedName>
        <fullName evidence="2">Uncharacterized protein</fullName>
    </submittedName>
</protein>
<proteinExistence type="predicted"/>
<name>A0AA38UE70_9AGAR</name>
<accession>A0AA38UE70</accession>